<dbReference type="PANTHER" id="PTHR43737">
    <property type="entry name" value="BLL7424 PROTEIN"/>
    <property type="match status" value="1"/>
</dbReference>
<reference evidence="2 3" key="1">
    <citation type="submission" date="2019-02" db="EMBL/GenBank/DDBJ databases">
        <title>Deep-cultivation of Planctomycetes and their phenomic and genomic characterization uncovers novel biology.</title>
        <authorList>
            <person name="Wiegand S."/>
            <person name="Jogler M."/>
            <person name="Boedeker C."/>
            <person name="Pinto D."/>
            <person name="Vollmers J."/>
            <person name="Rivas-Marin E."/>
            <person name="Kohn T."/>
            <person name="Peeters S.H."/>
            <person name="Heuer A."/>
            <person name="Rast P."/>
            <person name="Oberbeckmann S."/>
            <person name="Bunk B."/>
            <person name="Jeske O."/>
            <person name="Meyerdierks A."/>
            <person name="Storesund J.E."/>
            <person name="Kallscheuer N."/>
            <person name="Luecker S."/>
            <person name="Lage O.M."/>
            <person name="Pohl T."/>
            <person name="Merkel B.J."/>
            <person name="Hornburger P."/>
            <person name="Mueller R.-W."/>
            <person name="Bruemmer F."/>
            <person name="Labrenz M."/>
            <person name="Spormann A.M."/>
            <person name="Op Den Camp H."/>
            <person name="Overmann J."/>
            <person name="Amann R."/>
            <person name="Jetten M.S.M."/>
            <person name="Mascher T."/>
            <person name="Medema M.H."/>
            <person name="Devos D.P."/>
            <person name="Kaster A.-K."/>
            <person name="Ovreas L."/>
            <person name="Rohde M."/>
            <person name="Galperin M.Y."/>
            <person name="Jogler C."/>
        </authorList>
    </citation>
    <scope>NUCLEOTIDE SEQUENCE [LARGE SCALE GENOMIC DNA]</scope>
    <source>
        <strain evidence="2 3">Poly51</strain>
    </source>
</reference>
<dbReference type="EMBL" id="SJPW01000002">
    <property type="protein sequence ID" value="TWU58496.1"/>
    <property type="molecule type" value="Genomic_DNA"/>
</dbReference>
<comment type="caution">
    <text evidence="2">The sequence shown here is derived from an EMBL/GenBank/DDBJ whole genome shotgun (WGS) entry which is preliminary data.</text>
</comment>
<evidence type="ECO:0000313" key="2">
    <source>
        <dbReference type="EMBL" id="TWU58496.1"/>
    </source>
</evidence>
<dbReference type="AlphaFoldDB" id="A0A5C6FEG0"/>
<evidence type="ECO:0000256" key="1">
    <source>
        <dbReference type="SAM" id="MobiDB-lite"/>
    </source>
</evidence>
<proteinExistence type="predicted"/>
<dbReference type="Gene3D" id="3.40.720.10">
    <property type="entry name" value="Alkaline Phosphatase, subunit A"/>
    <property type="match status" value="1"/>
</dbReference>
<dbReference type="PANTHER" id="PTHR43737:SF1">
    <property type="entry name" value="DUF1501 DOMAIN-CONTAINING PROTEIN"/>
    <property type="match status" value="1"/>
</dbReference>
<evidence type="ECO:0008006" key="4">
    <source>
        <dbReference type="Google" id="ProtNLM"/>
    </source>
</evidence>
<accession>A0A5C6FEG0</accession>
<evidence type="ECO:0000313" key="3">
    <source>
        <dbReference type="Proteomes" id="UP000318288"/>
    </source>
</evidence>
<dbReference type="InterPro" id="IPR010869">
    <property type="entry name" value="DUF1501"/>
</dbReference>
<dbReference type="OrthoDB" id="127333at2"/>
<keyword evidence="3" id="KW-1185">Reference proteome</keyword>
<protein>
    <recommendedName>
        <fullName evidence="4">Sulfatase</fullName>
    </recommendedName>
</protein>
<dbReference type="InterPro" id="IPR017850">
    <property type="entry name" value="Alkaline_phosphatase_core_sf"/>
</dbReference>
<feature type="compositionally biased region" description="Basic and acidic residues" evidence="1">
    <location>
        <begin position="82"/>
        <end position="99"/>
    </location>
</feature>
<dbReference type="Proteomes" id="UP000318288">
    <property type="component" value="Unassembled WGS sequence"/>
</dbReference>
<name>A0A5C6FEG0_9BACT</name>
<dbReference type="Pfam" id="PF07394">
    <property type="entry name" value="DUF1501"/>
    <property type="match status" value="1"/>
</dbReference>
<feature type="region of interest" description="Disordered" evidence="1">
    <location>
        <begin position="82"/>
        <end position="101"/>
    </location>
</feature>
<dbReference type="SUPFAM" id="SSF53649">
    <property type="entry name" value="Alkaline phosphatase-like"/>
    <property type="match status" value="1"/>
</dbReference>
<dbReference type="RefSeq" id="WP_146455434.1">
    <property type="nucleotide sequence ID" value="NZ_SJPW01000002.1"/>
</dbReference>
<organism evidence="2 3">
    <name type="scientific">Rubripirellula tenax</name>
    <dbReference type="NCBI Taxonomy" id="2528015"/>
    <lineage>
        <taxon>Bacteria</taxon>
        <taxon>Pseudomonadati</taxon>
        <taxon>Planctomycetota</taxon>
        <taxon>Planctomycetia</taxon>
        <taxon>Pirellulales</taxon>
        <taxon>Pirellulaceae</taxon>
        <taxon>Rubripirellula</taxon>
    </lineage>
</organism>
<sequence>MSASKLNRRSWLASASHRSMAASSLLMPGIVSQLLAGESADQSAGAGNRTDNPLAPRRPHFPAKAKSVILIYATGGVSHIDTFDPKSNKDGRDGSKGDRLMGNLFGSGRNAKCDVEVSDLFPHVRDVMDNVCLIRSMKASHFDHSEATLGMHTGSPTFTRPSMGSWISYGLGSENENLPSFIVIAPHLPYGGTQVYASDFLPAFHQGTRVLPGDNPIANLQSPGVGSKLQDLEIDLVHRLNRKHLDARPHDSALAARMKSFETAFAMQQSAPEAFDFSDEPEHVRRLYGIDRKTKGPGADFAWQCLVARRLAQRGVRFIELIDTGSRPNWDSHTDMQEHADLALNVDQPTAALITDLKQQGMLDETLVVWATEFGRTPTKEGKNGRGHHRDCFSVWLAGGGFKGGHVHGQTDEIGKYPVDSPVEVHDLHATILHQMGIDHERLTFQHAGRDFRLTDVHGNVINDLIA</sequence>
<gene>
    <name evidence="2" type="ORF">Poly51_12740</name>
</gene>